<gene>
    <name evidence="1" type="ORF">Cgig2_024778</name>
</gene>
<dbReference type="OrthoDB" id="1701699at2759"/>
<accession>A0A9Q1QCH6</accession>
<dbReference type="Proteomes" id="UP001153076">
    <property type="component" value="Unassembled WGS sequence"/>
</dbReference>
<sequence length="282" mass="30996">MAASSYPTRSISLPSRLLPNSNAIERSVNRLKSWDLSLASTSGSQGAESIQLGLVGLVELYGNVHDLILSPFAQQALLRHDQGRLIGEVMDGSLGLLDTCSTARDLILRLQEQVRDLRSALRRKGCLSVKTELSVYMGFRKKMAKDVAKCLRMLKQAEDKHGLAAPSLGLSPYVSMVVKVLREVYVATVKVFRSLFLYLSMPGKAGGWSFISRLVSNRPGARPIKSEEIFNEVTEVDLALHDLDDAKVDLQLVGGRLQALDASVGILEVERTANFLCLYSVY</sequence>
<dbReference type="Pfam" id="PF03087">
    <property type="entry name" value="BPS1"/>
    <property type="match status" value="1"/>
</dbReference>
<dbReference type="PANTHER" id="PTHR33070:SF120">
    <property type="entry name" value="EXPRESSED PROTEIN"/>
    <property type="match status" value="1"/>
</dbReference>
<dbReference type="PANTHER" id="PTHR33070">
    <property type="entry name" value="OS06G0725500 PROTEIN"/>
    <property type="match status" value="1"/>
</dbReference>
<evidence type="ECO:0000313" key="1">
    <source>
        <dbReference type="EMBL" id="KAJ8435795.1"/>
    </source>
</evidence>
<comment type="caution">
    <text evidence="1">The sequence shown here is derived from an EMBL/GenBank/DDBJ whole genome shotgun (WGS) entry which is preliminary data.</text>
</comment>
<reference evidence="1" key="1">
    <citation type="submission" date="2022-04" db="EMBL/GenBank/DDBJ databases">
        <title>Carnegiea gigantea Genome sequencing and assembly v2.</title>
        <authorList>
            <person name="Copetti D."/>
            <person name="Sanderson M.J."/>
            <person name="Burquez A."/>
            <person name="Wojciechowski M.F."/>
        </authorList>
    </citation>
    <scope>NUCLEOTIDE SEQUENCE</scope>
    <source>
        <strain evidence="1">SGP5-SGP5p</strain>
        <tissue evidence="1">Aerial part</tissue>
    </source>
</reference>
<protein>
    <submittedName>
        <fullName evidence="1">Uncharacterized protein</fullName>
    </submittedName>
</protein>
<name>A0A9Q1QCH6_9CARY</name>
<dbReference type="EMBL" id="JAKOGI010000386">
    <property type="protein sequence ID" value="KAJ8435795.1"/>
    <property type="molecule type" value="Genomic_DNA"/>
</dbReference>
<evidence type="ECO:0000313" key="2">
    <source>
        <dbReference type="Proteomes" id="UP001153076"/>
    </source>
</evidence>
<proteinExistence type="predicted"/>
<dbReference type="InterPro" id="IPR004320">
    <property type="entry name" value="BPS1_pln"/>
</dbReference>
<organism evidence="1 2">
    <name type="scientific">Carnegiea gigantea</name>
    <dbReference type="NCBI Taxonomy" id="171969"/>
    <lineage>
        <taxon>Eukaryota</taxon>
        <taxon>Viridiplantae</taxon>
        <taxon>Streptophyta</taxon>
        <taxon>Embryophyta</taxon>
        <taxon>Tracheophyta</taxon>
        <taxon>Spermatophyta</taxon>
        <taxon>Magnoliopsida</taxon>
        <taxon>eudicotyledons</taxon>
        <taxon>Gunneridae</taxon>
        <taxon>Pentapetalae</taxon>
        <taxon>Caryophyllales</taxon>
        <taxon>Cactineae</taxon>
        <taxon>Cactaceae</taxon>
        <taxon>Cactoideae</taxon>
        <taxon>Echinocereeae</taxon>
        <taxon>Carnegiea</taxon>
    </lineage>
</organism>
<dbReference type="AlphaFoldDB" id="A0A9Q1QCH6"/>
<dbReference type="GO" id="GO:0048367">
    <property type="term" value="P:shoot system development"/>
    <property type="evidence" value="ECO:0007669"/>
    <property type="project" value="InterPro"/>
</dbReference>
<dbReference type="GO" id="GO:0048364">
    <property type="term" value="P:root development"/>
    <property type="evidence" value="ECO:0007669"/>
    <property type="project" value="InterPro"/>
</dbReference>
<keyword evidence="2" id="KW-1185">Reference proteome</keyword>